<sequence>MKTAVYFIFLFFILNVENAKHQTKKIFRIVKFEECPGKRYKEKCIKLWNFTNQIVSVDKQIAGSTIELKNVPAKPQVVTTALKCESSEYESCVEIWSFKFDVCSKLQESFFYTNTAQLFKPDLKCPIKDGIYKSVNYTATPDDLYKFLRNAGFTSITDYYIGLRFLFLNEKRIHIGCMDGIGKFYDIKSKEIQKTTRT</sequence>
<dbReference type="Proteomes" id="UP000494040">
    <property type="component" value="Unassembled WGS sequence"/>
</dbReference>
<evidence type="ECO:0000313" key="2">
    <source>
        <dbReference type="EnsemblMetazoa" id="XP_014260298.1"/>
    </source>
</evidence>
<dbReference type="KEGG" id="clec:106672955"/>
<keyword evidence="1" id="KW-0732">Signal</keyword>
<dbReference type="OrthoDB" id="8183300at2759"/>
<organism evidence="2 3">
    <name type="scientific">Cimex lectularius</name>
    <name type="common">Bed bug</name>
    <name type="synonym">Acanthia lectularia</name>
    <dbReference type="NCBI Taxonomy" id="79782"/>
    <lineage>
        <taxon>Eukaryota</taxon>
        <taxon>Metazoa</taxon>
        <taxon>Ecdysozoa</taxon>
        <taxon>Arthropoda</taxon>
        <taxon>Hexapoda</taxon>
        <taxon>Insecta</taxon>
        <taxon>Pterygota</taxon>
        <taxon>Neoptera</taxon>
        <taxon>Paraneoptera</taxon>
        <taxon>Hemiptera</taxon>
        <taxon>Heteroptera</taxon>
        <taxon>Panheteroptera</taxon>
        <taxon>Cimicomorpha</taxon>
        <taxon>Cimicidae</taxon>
        <taxon>Cimex</taxon>
    </lineage>
</organism>
<evidence type="ECO:0000256" key="1">
    <source>
        <dbReference type="SAM" id="SignalP"/>
    </source>
</evidence>
<accession>A0A8I6S795</accession>
<keyword evidence="3" id="KW-1185">Reference proteome</keyword>
<protein>
    <submittedName>
        <fullName evidence="2">Uncharacterized protein</fullName>
    </submittedName>
</protein>
<feature type="signal peptide" evidence="1">
    <location>
        <begin position="1"/>
        <end position="19"/>
    </location>
</feature>
<dbReference type="EnsemblMetazoa" id="XM_014404812.2">
    <property type="protein sequence ID" value="XP_014260298.1"/>
    <property type="gene ID" value="LOC106672955"/>
</dbReference>
<name>A0A8I6S795_CIMLE</name>
<feature type="chain" id="PRO_5035199642" evidence="1">
    <location>
        <begin position="20"/>
        <end position="198"/>
    </location>
</feature>
<proteinExistence type="predicted"/>
<dbReference type="AlphaFoldDB" id="A0A8I6S795"/>
<evidence type="ECO:0000313" key="3">
    <source>
        <dbReference type="Proteomes" id="UP000494040"/>
    </source>
</evidence>
<reference evidence="2" key="1">
    <citation type="submission" date="2022-01" db="UniProtKB">
        <authorList>
            <consortium name="EnsemblMetazoa"/>
        </authorList>
    </citation>
    <scope>IDENTIFICATION</scope>
</reference>
<dbReference type="GeneID" id="106672955"/>
<dbReference type="RefSeq" id="XP_014260298.1">
    <property type="nucleotide sequence ID" value="XM_014404812.2"/>
</dbReference>